<dbReference type="EMBL" id="BTGU01000041">
    <property type="protein sequence ID" value="GMN52269.1"/>
    <property type="molecule type" value="Genomic_DNA"/>
</dbReference>
<dbReference type="AlphaFoldDB" id="A0AA88DJT0"/>
<protein>
    <submittedName>
        <fullName evidence="1">Uncharacterized protein</fullName>
    </submittedName>
</protein>
<gene>
    <name evidence="1" type="ORF">TIFTF001_021418</name>
</gene>
<evidence type="ECO:0000313" key="1">
    <source>
        <dbReference type="EMBL" id="GMN52269.1"/>
    </source>
</evidence>
<sequence length="114" mass="12385">MSRFFLLGHRGTQVQDTGARHRCFCQRGQVVEEGGAGVGARTCTSVGCQVLGVRVVVCATCHGSFVSRYKATGQCPYRLTYSERAQAQLSMVGVVNFSNPRKCSDVLDLDLIHS</sequence>
<organism evidence="1 2">
    <name type="scientific">Ficus carica</name>
    <name type="common">Common fig</name>
    <dbReference type="NCBI Taxonomy" id="3494"/>
    <lineage>
        <taxon>Eukaryota</taxon>
        <taxon>Viridiplantae</taxon>
        <taxon>Streptophyta</taxon>
        <taxon>Embryophyta</taxon>
        <taxon>Tracheophyta</taxon>
        <taxon>Spermatophyta</taxon>
        <taxon>Magnoliopsida</taxon>
        <taxon>eudicotyledons</taxon>
        <taxon>Gunneridae</taxon>
        <taxon>Pentapetalae</taxon>
        <taxon>rosids</taxon>
        <taxon>fabids</taxon>
        <taxon>Rosales</taxon>
        <taxon>Moraceae</taxon>
        <taxon>Ficeae</taxon>
        <taxon>Ficus</taxon>
    </lineage>
</organism>
<name>A0AA88DJT0_FICCA</name>
<proteinExistence type="predicted"/>
<reference evidence="1" key="1">
    <citation type="submission" date="2023-07" db="EMBL/GenBank/DDBJ databases">
        <title>draft genome sequence of fig (Ficus carica).</title>
        <authorList>
            <person name="Takahashi T."/>
            <person name="Nishimura K."/>
        </authorList>
    </citation>
    <scope>NUCLEOTIDE SEQUENCE</scope>
</reference>
<dbReference type="Proteomes" id="UP001187192">
    <property type="component" value="Unassembled WGS sequence"/>
</dbReference>
<accession>A0AA88DJT0</accession>
<keyword evidence="2" id="KW-1185">Reference proteome</keyword>
<evidence type="ECO:0000313" key="2">
    <source>
        <dbReference type="Proteomes" id="UP001187192"/>
    </source>
</evidence>
<comment type="caution">
    <text evidence="1">The sequence shown here is derived from an EMBL/GenBank/DDBJ whole genome shotgun (WGS) entry which is preliminary data.</text>
</comment>